<dbReference type="InterPro" id="IPR039420">
    <property type="entry name" value="WalR-like"/>
</dbReference>
<keyword evidence="2" id="KW-0597">Phosphoprotein</keyword>
<dbReference type="PRINTS" id="PR00038">
    <property type="entry name" value="HTHLUXR"/>
</dbReference>
<dbReference type="EMBL" id="JAQNDN010000002">
    <property type="protein sequence ID" value="MDC0667782.1"/>
    <property type="molecule type" value="Genomic_DNA"/>
</dbReference>
<evidence type="ECO:0000313" key="5">
    <source>
        <dbReference type="EMBL" id="MDC0667782.1"/>
    </source>
</evidence>
<gene>
    <name evidence="5" type="ORF">POL58_08540</name>
</gene>
<evidence type="ECO:0000256" key="1">
    <source>
        <dbReference type="ARBA" id="ARBA00023125"/>
    </source>
</evidence>
<keyword evidence="1" id="KW-0238">DNA-binding</keyword>
<dbReference type="InterPro" id="IPR011006">
    <property type="entry name" value="CheY-like_superfamily"/>
</dbReference>
<dbReference type="SMART" id="SM00421">
    <property type="entry name" value="HTH_LUXR"/>
    <property type="match status" value="1"/>
</dbReference>
<reference evidence="5 6" key="1">
    <citation type="submission" date="2022-11" db="EMBL/GenBank/DDBJ databases">
        <title>Minimal conservation of predation-associated metabolite biosynthetic gene clusters underscores biosynthetic potential of Myxococcota including descriptions for ten novel species: Archangium lansinium sp. nov., Myxococcus landrumus sp. nov., Nannocystis bai.</title>
        <authorList>
            <person name="Ahearne A."/>
            <person name="Stevens C."/>
            <person name="Dowd S."/>
        </authorList>
    </citation>
    <scope>NUCLEOTIDE SEQUENCE [LARGE SCALE GENOMIC DNA]</scope>
    <source>
        <strain evidence="5 6">NCELM</strain>
    </source>
</reference>
<comment type="caution">
    <text evidence="5">The sequence shown here is derived from an EMBL/GenBank/DDBJ whole genome shotgun (WGS) entry which is preliminary data.</text>
</comment>
<keyword evidence="6" id="KW-1185">Reference proteome</keyword>
<feature type="domain" description="Response regulatory" evidence="4">
    <location>
        <begin position="3"/>
        <end position="119"/>
    </location>
</feature>
<sequence length="200" mass="21499">MIAVMLVEDQAMVRGALAALLEIEDDLDVVAQAADGREALQRVGRGGIDVVVTDIEMPAMNGLELSAAIRREHPGVKVVVLTTFARAGYFRRAMEGGAAGYLLKDAPATALADAIRRIHAGQRVVDPELAAEAWAEPDPLTHRERQVLRLVERGRPTAEIAHELSLSEGTVRNYLSSAITKLDASGRSDAAAKARSRGWL</sequence>
<proteinExistence type="predicted"/>
<evidence type="ECO:0000259" key="4">
    <source>
        <dbReference type="PROSITE" id="PS50110"/>
    </source>
</evidence>
<dbReference type="PROSITE" id="PS50110">
    <property type="entry name" value="RESPONSE_REGULATORY"/>
    <property type="match status" value="1"/>
</dbReference>
<evidence type="ECO:0000259" key="3">
    <source>
        <dbReference type="PROSITE" id="PS50043"/>
    </source>
</evidence>
<evidence type="ECO:0000256" key="2">
    <source>
        <dbReference type="PROSITE-ProRule" id="PRU00169"/>
    </source>
</evidence>
<dbReference type="PROSITE" id="PS50043">
    <property type="entry name" value="HTH_LUXR_2"/>
    <property type="match status" value="1"/>
</dbReference>
<dbReference type="PANTHER" id="PTHR43214:SF42">
    <property type="entry name" value="TRANSCRIPTIONAL REGULATORY PROTEIN DESR"/>
    <property type="match status" value="1"/>
</dbReference>
<dbReference type="Pfam" id="PF00196">
    <property type="entry name" value="GerE"/>
    <property type="match status" value="1"/>
</dbReference>
<protein>
    <submittedName>
        <fullName evidence="5">Response regulator transcription factor</fullName>
    </submittedName>
</protein>
<dbReference type="Gene3D" id="3.40.50.2300">
    <property type="match status" value="1"/>
</dbReference>
<dbReference type="InterPro" id="IPR000792">
    <property type="entry name" value="Tscrpt_reg_LuxR_C"/>
</dbReference>
<dbReference type="SUPFAM" id="SSF46894">
    <property type="entry name" value="C-terminal effector domain of the bipartite response regulators"/>
    <property type="match status" value="1"/>
</dbReference>
<accession>A0ABT5B113</accession>
<dbReference type="CDD" id="cd06170">
    <property type="entry name" value="LuxR_C_like"/>
    <property type="match status" value="1"/>
</dbReference>
<dbReference type="RefSeq" id="WP_271996154.1">
    <property type="nucleotide sequence ID" value="NZ_JAQNDN010000002.1"/>
</dbReference>
<dbReference type="Proteomes" id="UP001217838">
    <property type="component" value="Unassembled WGS sequence"/>
</dbReference>
<dbReference type="SMART" id="SM00448">
    <property type="entry name" value="REC"/>
    <property type="match status" value="1"/>
</dbReference>
<dbReference type="InterPro" id="IPR016032">
    <property type="entry name" value="Sig_transdc_resp-reg_C-effctor"/>
</dbReference>
<name>A0ABT5B113_9BACT</name>
<dbReference type="PROSITE" id="PS00622">
    <property type="entry name" value="HTH_LUXR_1"/>
    <property type="match status" value="1"/>
</dbReference>
<dbReference type="PANTHER" id="PTHR43214">
    <property type="entry name" value="TWO-COMPONENT RESPONSE REGULATOR"/>
    <property type="match status" value="1"/>
</dbReference>
<dbReference type="Pfam" id="PF00072">
    <property type="entry name" value="Response_reg"/>
    <property type="match status" value="1"/>
</dbReference>
<dbReference type="CDD" id="cd19930">
    <property type="entry name" value="REC_DesR-like"/>
    <property type="match status" value="1"/>
</dbReference>
<evidence type="ECO:0000313" key="6">
    <source>
        <dbReference type="Proteomes" id="UP001217838"/>
    </source>
</evidence>
<feature type="domain" description="HTH luxR-type" evidence="3">
    <location>
        <begin position="133"/>
        <end position="198"/>
    </location>
</feature>
<organism evidence="5 6">
    <name type="scientific">Nannocystis radixulma</name>
    <dbReference type="NCBI Taxonomy" id="2995305"/>
    <lineage>
        <taxon>Bacteria</taxon>
        <taxon>Pseudomonadati</taxon>
        <taxon>Myxococcota</taxon>
        <taxon>Polyangia</taxon>
        <taxon>Nannocystales</taxon>
        <taxon>Nannocystaceae</taxon>
        <taxon>Nannocystis</taxon>
    </lineage>
</organism>
<dbReference type="SUPFAM" id="SSF52172">
    <property type="entry name" value="CheY-like"/>
    <property type="match status" value="1"/>
</dbReference>
<feature type="modified residue" description="4-aspartylphosphate" evidence="2">
    <location>
        <position position="54"/>
    </location>
</feature>
<dbReference type="InterPro" id="IPR001789">
    <property type="entry name" value="Sig_transdc_resp-reg_receiver"/>
</dbReference>